<proteinExistence type="predicted"/>
<protein>
    <recommendedName>
        <fullName evidence="3">DNA-binding protein</fullName>
    </recommendedName>
</protein>
<dbReference type="AlphaFoldDB" id="A0A6S6SAH4"/>
<dbReference type="EMBL" id="CACVAV010000035">
    <property type="protein sequence ID" value="CAA6802104.1"/>
    <property type="molecule type" value="Genomic_DNA"/>
</dbReference>
<evidence type="ECO:0000256" key="1">
    <source>
        <dbReference type="SAM" id="MobiDB-lite"/>
    </source>
</evidence>
<reference evidence="2" key="1">
    <citation type="submission" date="2020-01" db="EMBL/GenBank/DDBJ databases">
        <authorList>
            <person name="Meier V. D."/>
            <person name="Meier V D."/>
        </authorList>
    </citation>
    <scope>NUCLEOTIDE SEQUENCE</scope>
    <source>
        <strain evidence="2">HLG_WM_MAG_08</strain>
    </source>
</reference>
<sequence length="155" mass="17575">MANVSISKAAKLAGVSRSTLYSTYINKGAISVSADARGRKFIDTSELLRVFGALQPDTVQDSKPKPPPTKSSQVSDTPDTVQNPHTRTGSDSVNIELRLVREQLAEAKQQMQAYSDRENWYQSQIKTLTDTVKLLEDKRPKQEENPRRWWQVLWK</sequence>
<evidence type="ECO:0000313" key="2">
    <source>
        <dbReference type="EMBL" id="CAA6802104.1"/>
    </source>
</evidence>
<feature type="compositionally biased region" description="Polar residues" evidence="1">
    <location>
        <begin position="73"/>
        <end position="93"/>
    </location>
</feature>
<accession>A0A6S6SAH4</accession>
<organism evidence="2">
    <name type="scientific">uncultured Thiotrichaceae bacterium</name>
    <dbReference type="NCBI Taxonomy" id="298394"/>
    <lineage>
        <taxon>Bacteria</taxon>
        <taxon>Pseudomonadati</taxon>
        <taxon>Pseudomonadota</taxon>
        <taxon>Gammaproteobacteria</taxon>
        <taxon>Thiotrichales</taxon>
        <taxon>Thiotrichaceae</taxon>
        <taxon>environmental samples</taxon>
    </lineage>
</organism>
<evidence type="ECO:0008006" key="3">
    <source>
        <dbReference type="Google" id="ProtNLM"/>
    </source>
</evidence>
<name>A0A6S6SAH4_9GAMM</name>
<gene>
    <name evidence="2" type="ORF">HELGO_WM71080</name>
</gene>
<feature type="region of interest" description="Disordered" evidence="1">
    <location>
        <begin position="55"/>
        <end position="94"/>
    </location>
</feature>